<keyword evidence="2" id="KW-1185">Reference proteome</keyword>
<dbReference type="EMBL" id="JAMYJR010000035">
    <property type="protein sequence ID" value="MCO8275137.1"/>
    <property type="molecule type" value="Genomic_DNA"/>
</dbReference>
<dbReference type="Proteomes" id="UP001523369">
    <property type="component" value="Unassembled WGS sequence"/>
</dbReference>
<proteinExistence type="predicted"/>
<protein>
    <submittedName>
        <fullName evidence="1">Uncharacterized protein</fullName>
    </submittedName>
</protein>
<name>A0ABT1DWH0_9ACTN</name>
<sequence length="63" mass="6961">MERKVEAALAIDDAGELDGDEFGAGHVTIYLYGPDADRMLAAVESIVRRFPSPSRRAYLRYGT</sequence>
<accession>A0ABT1DWH0</accession>
<dbReference type="RefSeq" id="WP_253241204.1">
    <property type="nucleotide sequence ID" value="NZ_JAMYJR010000035.1"/>
</dbReference>
<comment type="caution">
    <text evidence="1">The sequence shown here is derived from an EMBL/GenBank/DDBJ whole genome shotgun (WGS) entry which is preliminary data.</text>
</comment>
<gene>
    <name evidence="1" type="ORF">M1L60_31610</name>
</gene>
<evidence type="ECO:0000313" key="1">
    <source>
        <dbReference type="EMBL" id="MCO8275137.1"/>
    </source>
</evidence>
<reference evidence="1 2" key="1">
    <citation type="submission" date="2022-06" db="EMBL/GenBank/DDBJ databases">
        <title>New Species of the Genus Actinoplanes, ActinopZanes ferrugineus.</title>
        <authorList>
            <person name="Ding P."/>
        </authorList>
    </citation>
    <scope>NUCLEOTIDE SEQUENCE [LARGE SCALE GENOMIC DNA]</scope>
    <source>
        <strain evidence="1 2">TRM88003</strain>
    </source>
</reference>
<organism evidence="1 2">
    <name type="scientific">Paractinoplanes aksuensis</name>
    <dbReference type="NCBI Taxonomy" id="2939490"/>
    <lineage>
        <taxon>Bacteria</taxon>
        <taxon>Bacillati</taxon>
        <taxon>Actinomycetota</taxon>
        <taxon>Actinomycetes</taxon>
        <taxon>Micromonosporales</taxon>
        <taxon>Micromonosporaceae</taxon>
        <taxon>Paractinoplanes</taxon>
    </lineage>
</organism>
<evidence type="ECO:0000313" key="2">
    <source>
        <dbReference type="Proteomes" id="UP001523369"/>
    </source>
</evidence>